<sequence length="547" mass="62340">MNGRSSSVSLGKQLLKRFPIILTARKLSKMVKEKEKFFMRSFMVTKRKRIGTLLLCAIGAAIFFWALNNEQGEGSQQVNSVQNNNVNESIVSLTSNLALPPPLPSQFLGYTLPPGHPCNSFTLPPPPADKKRTGPRPCPVCYLPLDEAIALMPKFPSPSPVLQNLTFIHEEPLRRDGEFGGSDFGGYPTLKQRTYSHTIQPSMNIHCGFVRGTKPGRNTGFDMDEDDLVYMEQCTGVVVASYIFGNFDDINEPSNISDYSKKTVCFLMFIDEETEKYQRSTGRLDSSKKVGVWRVIVTRNPPYTDGRRTGKIPKLLIHRMTPNARYAICIDGKLELLVDPYRILERFLWRKNATFAISRHYKRFDVFVEAEANKAAGKYDNASIDFQIEFYKKEGLTPYTEDKYPIISDVPEGCVIVRELIPISNLFTCLWFNEVDRFTSRDQISFSTVRDKLLSQVDFHFNMFQDCERRNFVVQKYHREVLERIKALNATRSQPLSPPPPSPLPPPPPLLISPHVMADPQQQWKDWRLPSMYNRKVFPGNGDTGAT</sequence>
<name>A0AAE1MAF3_9FABA</name>
<dbReference type="PANTHER" id="PTHR12956:SF38">
    <property type="entry name" value="HEXOSYLTRANSFERASE MUCI70-RELATED"/>
    <property type="match status" value="1"/>
</dbReference>
<evidence type="ECO:0000313" key="3">
    <source>
        <dbReference type="EMBL" id="KAK4259822.1"/>
    </source>
</evidence>
<feature type="compositionally biased region" description="Pro residues" evidence="1">
    <location>
        <begin position="496"/>
        <end position="511"/>
    </location>
</feature>
<dbReference type="Proteomes" id="UP001293593">
    <property type="component" value="Unassembled WGS sequence"/>
</dbReference>
<feature type="region of interest" description="Disordered" evidence="1">
    <location>
        <begin position="490"/>
        <end position="515"/>
    </location>
</feature>
<accession>A0AAE1MAF3</accession>
<dbReference type="PANTHER" id="PTHR12956">
    <property type="entry name" value="ALKALINE CERAMIDASE-RELATED"/>
    <property type="match status" value="1"/>
</dbReference>
<feature type="domain" description="TOD1/MUCI70 glycosyltransferase-like" evidence="2">
    <location>
        <begin position="165"/>
        <end position="478"/>
    </location>
</feature>
<proteinExistence type="predicted"/>
<comment type="caution">
    <text evidence="3">The sequence shown here is derived from an EMBL/GenBank/DDBJ whole genome shotgun (WGS) entry which is preliminary data.</text>
</comment>
<evidence type="ECO:0000256" key="1">
    <source>
        <dbReference type="SAM" id="MobiDB-lite"/>
    </source>
</evidence>
<dbReference type="Pfam" id="PF04765">
    <property type="entry name" value="TOD1_MUCI70"/>
    <property type="match status" value="1"/>
</dbReference>
<protein>
    <recommendedName>
        <fullName evidence="2">TOD1/MUCI70 glycosyltransferase-like domain-containing protein</fullName>
    </recommendedName>
</protein>
<dbReference type="InterPro" id="IPR048354">
    <property type="entry name" value="TOD1_MUCI70_glycTrfase_dom"/>
</dbReference>
<dbReference type="InterPro" id="IPR006852">
    <property type="entry name" value="TOD1_MUCI70"/>
</dbReference>
<keyword evidence="4" id="KW-1185">Reference proteome</keyword>
<evidence type="ECO:0000313" key="4">
    <source>
        <dbReference type="Proteomes" id="UP001293593"/>
    </source>
</evidence>
<gene>
    <name evidence="3" type="ORF">QN277_006115</name>
</gene>
<organism evidence="3 4">
    <name type="scientific">Acacia crassicarpa</name>
    <name type="common">northern wattle</name>
    <dbReference type="NCBI Taxonomy" id="499986"/>
    <lineage>
        <taxon>Eukaryota</taxon>
        <taxon>Viridiplantae</taxon>
        <taxon>Streptophyta</taxon>
        <taxon>Embryophyta</taxon>
        <taxon>Tracheophyta</taxon>
        <taxon>Spermatophyta</taxon>
        <taxon>Magnoliopsida</taxon>
        <taxon>eudicotyledons</taxon>
        <taxon>Gunneridae</taxon>
        <taxon>Pentapetalae</taxon>
        <taxon>rosids</taxon>
        <taxon>fabids</taxon>
        <taxon>Fabales</taxon>
        <taxon>Fabaceae</taxon>
        <taxon>Caesalpinioideae</taxon>
        <taxon>mimosoid clade</taxon>
        <taxon>Acacieae</taxon>
        <taxon>Acacia</taxon>
    </lineage>
</organism>
<reference evidence="3" key="1">
    <citation type="submission" date="2023-10" db="EMBL/GenBank/DDBJ databases">
        <title>Chromosome-level genome of the transformable northern wattle, Acacia crassicarpa.</title>
        <authorList>
            <person name="Massaro I."/>
            <person name="Sinha N.R."/>
            <person name="Poethig S."/>
            <person name="Leichty A.R."/>
        </authorList>
    </citation>
    <scope>NUCLEOTIDE SEQUENCE</scope>
    <source>
        <strain evidence="3">Acra3RX</strain>
        <tissue evidence="3">Leaf</tissue>
    </source>
</reference>
<dbReference type="EMBL" id="JAWXYG010000011">
    <property type="protein sequence ID" value="KAK4259822.1"/>
    <property type="molecule type" value="Genomic_DNA"/>
</dbReference>
<dbReference type="AlphaFoldDB" id="A0AAE1MAF3"/>
<evidence type="ECO:0000259" key="2">
    <source>
        <dbReference type="Pfam" id="PF04765"/>
    </source>
</evidence>